<comment type="caution">
    <text evidence="2">The sequence shown here is derived from an EMBL/GenBank/DDBJ whole genome shotgun (WGS) entry which is preliminary data.</text>
</comment>
<dbReference type="EMBL" id="CAKJTG010000014">
    <property type="protein sequence ID" value="CAG9608973.1"/>
    <property type="molecule type" value="Genomic_DNA"/>
</dbReference>
<protein>
    <recommendedName>
        <fullName evidence="1">NERD domain-containing protein</fullName>
    </recommendedName>
</protein>
<organism evidence="2 3">
    <name type="scientific">Pseudoneobacillus rhizosphaerae</name>
    <dbReference type="NCBI Taxonomy" id="2880968"/>
    <lineage>
        <taxon>Bacteria</taxon>
        <taxon>Bacillati</taxon>
        <taxon>Bacillota</taxon>
        <taxon>Bacilli</taxon>
        <taxon>Bacillales</taxon>
        <taxon>Bacillaceae</taxon>
        <taxon>Pseudoneobacillus</taxon>
    </lineage>
</organism>
<dbReference type="Pfam" id="PF08378">
    <property type="entry name" value="NERD"/>
    <property type="match status" value="1"/>
</dbReference>
<proteinExistence type="predicted"/>
<name>A0A9C7LBJ0_9BACI</name>
<accession>A0A9C7LBJ0</accession>
<sequence>MFLKHRSEPLELRIMRYLYLRMRLSSKEVNRYFNLVKGYIGEQKFDVWLESLSNGWIILNDLLLEINNTIFQIDSLLFSERSIYLIEVKNFEGDFYIENERWYTLAGKEIKNPLDQLDKNESLLRQLLQELGISASIKPYLIFVNPDFHLYQASMNLPIIYPTQLNRFFKRLNEEPPFLEREQLKIAEKLMSLHLKDNPYSRIPFYNYDQLKKGTFCYSCHSFDVELLGNKIVCNKCYCHEDVEAAILRIVEEITILFKDQKITTNVVQEWCGVIGSKKTIRRVLMKNFRQMSHGMHSYYIK</sequence>
<gene>
    <name evidence="2" type="ORF">NEOCIP111885_02691</name>
</gene>
<dbReference type="PROSITE" id="PS50965">
    <property type="entry name" value="NERD"/>
    <property type="match status" value="1"/>
</dbReference>
<dbReference type="InterPro" id="IPR011528">
    <property type="entry name" value="NERD"/>
</dbReference>
<dbReference type="AlphaFoldDB" id="A0A9C7LBJ0"/>
<reference evidence="2" key="1">
    <citation type="submission" date="2021-10" db="EMBL/GenBank/DDBJ databases">
        <authorList>
            <person name="Criscuolo A."/>
        </authorList>
    </citation>
    <scope>NUCLEOTIDE SEQUENCE</scope>
    <source>
        <strain evidence="2">CIP111885</strain>
    </source>
</reference>
<dbReference type="RefSeq" id="WP_230497213.1">
    <property type="nucleotide sequence ID" value="NZ_CAKJTG010000014.1"/>
</dbReference>
<evidence type="ECO:0000259" key="1">
    <source>
        <dbReference type="PROSITE" id="PS50965"/>
    </source>
</evidence>
<feature type="domain" description="NERD" evidence="1">
    <location>
        <begin position="37"/>
        <end position="147"/>
    </location>
</feature>
<evidence type="ECO:0000313" key="2">
    <source>
        <dbReference type="EMBL" id="CAG9608973.1"/>
    </source>
</evidence>
<dbReference type="Proteomes" id="UP000789845">
    <property type="component" value="Unassembled WGS sequence"/>
</dbReference>
<keyword evidence="3" id="KW-1185">Reference proteome</keyword>
<evidence type="ECO:0000313" key="3">
    <source>
        <dbReference type="Proteomes" id="UP000789845"/>
    </source>
</evidence>